<organism evidence="5 6">
    <name type="scientific">Trichoplax adhaerens</name>
    <name type="common">Trichoplax reptans</name>
    <dbReference type="NCBI Taxonomy" id="10228"/>
    <lineage>
        <taxon>Eukaryota</taxon>
        <taxon>Metazoa</taxon>
        <taxon>Placozoa</taxon>
        <taxon>Uniplacotomia</taxon>
        <taxon>Trichoplacea</taxon>
        <taxon>Trichoplacidae</taxon>
        <taxon>Trichoplax</taxon>
    </lineage>
</organism>
<dbReference type="PANTHER" id="PTHR43178:SF5">
    <property type="entry name" value="LIPOAMIDE ACYLTRANSFERASE COMPONENT OF BRANCHED-CHAIN ALPHA-KETO ACID DEHYDROGENASE COMPLEX, MITOCHONDRIAL"/>
    <property type="match status" value="1"/>
</dbReference>
<evidence type="ECO:0000256" key="1">
    <source>
        <dbReference type="ARBA" id="ARBA00001938"/>
    </source>
</evidence>
<dbReference type="HOGENOM" id="CLU_016733_2_4_1"/>
<dbReference type="Gene3D" id="3.30.559.10">
    <property type="entry name" value="Chloramphenicol acetyltransferase-like domain"/>
    <property type="match status" value="1"/>
</dbReference>
<dbReference type="STRING" id="10228.B3SEJ5"/>
<reference evidence="5 6" key="1">
    <citation type="journal article" date="2008" name="Nature">
        <title>The Trichoplax genome and the nature of placozoans.</title>
        <authorList>
            <person name="Srivastava M."/>
            <person name="Begovic E."/>
            <person name="Chapman J."/>
            <person name="Putnam N.H."/>
            <person name="Hellsten U."/>
            <person name="Kawashima T."/>
            <person name="Kuo A."/>
            <person name="Mitros T."/>
            <person name="Salamov A."/>
            <person name="Carpenter M.L."/>
            <person name="Signorovitch A.Y."/>
            <person name="Moreno M.A."/>
            <person name="Kamm K."/>
            <person name="Grimwood J."/>
            <person name="Schmutz J."/>
            <person name="Shapiro H."/>
            <person name="Grigoriev I.V."/>
            <person name="Buss L.W."/>
            <person name="Schierwater B."/>
            <person name="Dellaporta S.L."/>
            <person name="Rokhsar D.S."/>
        </authorList>
    </citation>
    <scope>NUCLEOTIDE SEQUENCE [LARGE SCALE GENOMIC DNA]</scope>
    <source>
        <strain evidence="5 6">Grell-BS-1999</strain>
    </source>
</reference>
<dbReference type="OMA" id="ENPMIML"/>
<evidence type="ECO:0000313" key="5">
    <source>
        <dbReference type="EMBL" id="EDV18851.1"/>
    </source>
</evidence>
<dbReference type="GO" id="GO:0016746">
    <property type="term" value="F:acyltransferase activity"/>
    <property type="evidence" value="ECO:0007669"/>
    <property type="project" value="UniProtKB-KW"/>
</dbReference>
<evidence type="ECO:0000256" key="2">
    <source>
        <dbReference type="ARBA" id="ARBA00022679"/>
    </source>
</evidence>
<dbReference type="InterPro" id="IPR023213">
    <property type="entry name" value="CAT-like_dom_sf"/>
</dbReference>
<dbReference type="EMBL" id="DS985515">
    <property type="protein sequence ID" value="EDV18851.1"/>
    <property type="molecule type" value="Genomic_DNA"/>
</dbReference>
<accession>B3SEJ5</accession>
<dbReference type="OrthoDB" id="537444at2759"/>
<proteinExistence type="predicted"/>
<keyword evidence="2" id="KW-0808">Transferase</keyword>
<dbReference type="Proteomes" id="UP000009022">
    <property type="component" value="Unassembled WGS sequence"/>
</dbReference>
<dbReference type="PhylomeDB" id="B3SEJ5"/>
<comment type="cofactor">
    <cofactor evidence="1">
        <name>(R)-lipoate</name>
        <dbReference type="ChEBI" id="CHEBI:83088"/>
    </cofactor>
</comment>
<sequence length="91" mass="10066">EYQGGGFSISNLGMYSIKSFYAIINPPQSCILSIGNTRETPMFDKNGNVIKKHVMNISLSCDHRVVDGATGAIFLNTLKEFIENPSLMICY</sequence>
<dbReference type="Pfam" id="PF00198">
    <property type="entry name" value="2-oxoacid_dh"/>
    <property type="match status" value="1"/>
</dbReference>
<gene>
    <name evidence="5" type="ORF">TRIADDRAFT_34554</name>
</gene>
<evidence type="ECO:0000259" key="4">
    <source>
        <dbReference type="Pfam" id="PF00198"/>
    </source>
</evidence>
<evidence type="ECO:0000256" key="3">
    <source>
        <dbReference type="ARBA" id="ARBA00023315"/>
    </source>
</evidence>
<dbReference type="AlphaFoldDB" id="B3SEJ5"/>
<dbReference type="KEGG" id="tad:TRIADDRAFT_34554"/>
<keyword evidence="3" id="KW-0012">Acyltransferase</keyword>
<keyword evidence="6" id="KW-1185">Reference proteome</keyword>
<dbReference type="PANTHER" id="PTHR43178">
    <property type="entry name" value="DIHYDROLIPOAMIDE ACETYLTRANSFERASE COMPONENT OF PYRUVATE DEHYDROGENASE COMPLEX"/>
    <property type="match status" value="1"/>
</dbReference>
<dbReference type="SUPFAM" id="SSF52777">
    <property type="entry name" value="CoA-dependent acyltransferases"/>
    <property type="match status" value="1"/>
</dbReference>
<dbReference type="InterPro" id="IPR050743">
    <property type="entry name" value="2-oxoacid_DH_E2_comp"/>
</dbReference>
<name>B3SEJ5_TRIAD</name>
<feature type="non-terminal residue" evidence="5">
    <location>
        <position position="1"/>
    </location>
</feature>
<dbReference type="InterPro" id="IPR001078">
    <property type="entry name" value="2-oxoacid_DH_actylTfrase"/>
</dbReference>
<dbReference type="InParanoid" id="B3SEJ5"/>
<feature type="domain" description="2-oxoacid dehydrogenase acyltransferase catalytic" evidence="4">
    <location>
        <begin position="1"/>
        <end position="89"/>
    </location>
</feature>
<evidence type="ECO:0000313" key="6">
    <source>
        <dbReference type="Proteomes" id="UP000009022"/>
    </source>
</evidence>
<dbReference type="eggNOG" id="KOG0557">
    <property type="taxonomic scope" value="Eukaryota"/>
</dbReference>
<protein>
    <recommendedName>
        <fullName evidence="4">2-oxoacid dehydrogenase acyltransferase catalytic domain-containing protein</fullName>
    </recommendedName>
</protein>